<reference evidence="4" key="1">
    <citation type="journal article" date="2018" name="Genome Biol. Evol.">
        <title>Genomics and development of Lentinus tigrinus, a white-rot wood-decaying mushroom with dimorphic fruiting bodies.</title>
        <authorList>
            <person name="Wu B."/>
            <person name="Xu Z."/>
            <person name="Knudson A."/>
            <person name="Carlson A."/>
            <person name="Chen N."/>
            <person name="Kovaka S."/>
            <person name="LaButti K."/>
            <person name="Lipzen A."/>
            <person name="Pennachio C."/>
            <person name="Riley R."/>
            <person name="Schakwitz W."/>
            <person name="Umezawa K."/>
            <person name="Ohm R.A."/>
            <person name="Grigoriev I.V."/>
            <person name="Nagy L.G."/>
            <person name="Gibbons J."/>
            <person name="Hibbett D."/>
        </authorList>
    </citation>
    <scope>NUCLEOTIDE SEQUENCE [LARGE SCALE GENOMIC DNA]</scope>
    <source>
        <strain evidence="4">ALCF2SS1-6</strain>
    </source>
</reference>
<feature type="compositionally biased region" description="Low complexity" evidence="1">
    <location>
        <begin position="130"/>
        <end position="143"/>
    </location>
</feature>
<dbReference type="EMBL" id="ML122254">
    <property type="protein sequence ID" value="RPD64056.1"/>
    <property type="molecule type" value="Genomic_DNA"/>
</dbReference>
<feature type="transmembrane region" description="Helical" evidence="2">
    <location>
        <begin position="35"/>
        <end position="57"/>
    </location>
</feature>
<gene>
    <name evidence="4" type="ORF">L227DRAFT_598489</name>
</gene>
<accession>A0A5C2SRP8</accession>
<name>A0A5C2SRP8_9APHY</name>
<proteinExistence type="predicted"/>
<feature type="compositionally biased region" description="Pro residues" evidence="1">
    <location>
        <begin position="117"/>
        <end position="127"/>
    </location>
</feature>
<evidence type="ECO:0000256" key="1">
    <source>
        <dbReference type="SAM" id="MobiDB-lite"/>
    </source>
</evidence>
<sequence length="143" mass="14480">MSVLAIAALALSLAPSVAAQRSRGSRASRIAGGAIAGIVIACVVVGLLFCLCLCMLCRRRRARNTGQPAPGMFGGLGPFRRTNGGYNNGPGLQEAGYAQHGAGPAQGGWNTNAQPVYQPPAGAPPGAQPGGFMAPPQAHTKPY</sequence>
<feature type="chain" id="PRO_5022943753" evidence="3">
    <location>
        <begin position="20"/>
        <end position="143"/>
    </location>
</feature>
<feature type="region of interest" description="Disordered" evidence="1">
    <location>
        <begin position="84"/>
        <end position="143"/>
    </location>
</feature>
<protein>
    <submittedName>
        <fullName evidence="4">Uncharacterized protein</fullName>
    </submittedName>
</protein>
<evidence type="ECO:0000256" key="2">
    <source>
        <dbReference type="SAM" id="Phobius"/>
    </source>
</evidence>
<keyword evidence="5" id="KW-1185">Reference proteome</keyword>
<dbReference type="Proteomes" id="UP000313359">
    <property type="component" value="Unassembled WGS sequence"/>
</dbReference>
<feature type="signal peptide" evidence="3">
    <location>
        <begin position="1"/>
        <end position="19"/>
    </location>
</feature>
<keyword evidence="2" id="KW-0472">Membrane</keyword>
<evidence type="ECO:0000313" key="5">
    <source>
        <dbReference type="Proteomes" id="UP000313359"/>
    </source>
</evidence>
<evidence type="ECO:0000313" key="4">
    <source>
        <dbReference type="EMBL" id="RPD64056.1"/>
    </source>
</evidence>
<dbReference type="AlphaFoldDB" id="A0A5C2SRP8"/>
<keyword evidence="2" id="KW-0812">Transmembrane</keyword>
<keyword evidence="2" id="KW-1133">Transmembrane helix</keyword>
<keyword evidence="3" id="KW-0732">Signal</keyword>
<organism evidence="4 5">
    <name type="scientific">Lentinus tigrinus ALCF2SS1-6</name>
    <dbReference type="NCBI Taxonomy" id="1328759"/>
    <lineage>
        <taxon>Eukaryota</taxon>
        <taxon>Fungi</taxon>
        <taxon>Dikarya</taxon>
        <taxon>Basidiomycota</taxon>
        <taxon>Agaricomycotina</taxon>
        <taxon>Agaricomycetes</taxon>
        <taxon>Polyporales</taxon>
        <taxon>Polyporaceae</taxon>
        <taxon>Lentinus</taxon>
    </lineage>
</organism>
<evidence type="ECO:0000256" key="3">
    <source>
        <dbReference type="SAM" id="SignalP"/>
    </source>
</evidence>